<dbReference type="SUPFAM" id="SSF56672">
    <property type="entry name" value="DNA/RNA polymerases"/>
    <property type="match status" value="1"/>
</dbReference>
<evidence type="ECO:0000256" key="2">
    <source>
        <dbReference type="ARBA" id="ARBA00022695"/>
    </source>
</evidence>
<dbReference type="Pfam" id="PF17919">
    <property type="entry name" value="RT_RNaseH_2"/>
    <property type="match status" value="1"/>
</dbReference>
<keyword evidence="4" id="KW-0255">Endonuclease</keyword>
<feature type="domain" description="Reverse transcriptase" evidence="6">
    <location>
        <begin position="103"/>
        <end position="255"/>
    </location>
</feature>
<keyword evidence="5" id="KW-0511">Multifunctional enzyme</keyword>
<evidence type="ECO:0000256" key="1">
    <source>
        <dbReference type="ARBA" id="ARBA00022679"/>
    </source>
</evidence>
<evidence type="ECO:0000259" key="6">
    <source>
        <dbReference type="Pfam" id="PF00078"/>
    </source>
</evidence>
<feature type="domain" description="Integrase zinc-binding" evidence="8">
    <location>
        <begin position="625"/>
        <end position="683"/>
    </location>
</feature>
<dbReference type="Gene3D" id="2.40.70.10">
    <property type="entry name" value="Acid Proteases"/>
    <property type="match status" value="1"/>
</dbReference>
<dbReference type="Gene3D" id="3.30.70.270">
    <property type="match status" value="2"/>
</dbReference>
<dbReference type="Pfam" id="PF17921">
    <property type="entry name" value="Integrase_H2C2"/>
    <property type="match status" value="1"/>
</dbReference>
<evidence type="ECO:0000256" key="5">
    <source>
        <dbReference type="ARBA" id="ARBA00023268"/>
    </source>
</evidence>
<dbReference type="PANTHER" id="PTHR37984">
    <property type="entry name" value="PROTEIN CBG26694"/>
    <property type="match status" value="1"/>
</dbReference>
<dbReference type="Gene3D" id="1.10.340.70">
    <property type="match status" value="1"/>
</dbReference>
<evidence type="ECO:0000259" key="8">
    <source>
        <dbReference type="Pfam" id="PF17921"/>
    </source>
</evidence>
<reference evidence="9" key="1">
    <citation type="submission" date="2021-02" db="EMBL/GenBank/DDBJ databases">
        <authorList>
            <person name="Nowell W R."/>
        </authorList>
    </citation>
    <scope>NUCLEOTIDE SEQUENCE</scope>
</reference>
<feature type="domain" description="Reverse transcriptase/retrotransposon-derived protein RNase H-like" evidence="7">
    <location>
        <begin position="323"/>
        <end position="421"/>
    </location>
</feature>
<dbReference type="Proteomes" id="UP000663844">
    <property type="component" value="Unassembled WGS sequence"/>
</dbReference>
<dbReference type="GO" id="GO:0016779">
    <property type="term" value="F:nucleotidyltransferase activity"/>
    <property type="evidence" value="ECO:0007669"/>
    <property type="project" value="UniProtKB-KW"/>
</dbReference>
<dbReference type="InterPro" id="IPR021109">
    <property type="entry name" value="Peptidase_aspartic_dom_sf"/>
</dbReference>
<proteinExistence type="predicted"/>
<keyword evidence="4" id="KW-0378">Hydrolase</keyword>
<gene>
    <name evidence="10" type="ORF">OXD698_LOCUS34670</name>
    <name evidence="9" type="ORF">VCS650_LOCUS30173</name>
</gene>
<evidence type="ECO:0000256" key="3">
    <source>
        <dbReference type="ARBA" id="ARBA00022722"/>
    </source>
</evidence>
<dbReference type="Pfam" id="PF00078">
    <property type="entry name" value="RVT_1"/>
    <property type="match status" value="1"/>
</dbReference>
<dbReference type="InterPro" id="IPR000477">
    <property type="entry name" value="RT_dom"/>
</dbReference>
<protein>
    <recommendedName>
        <fullName evidence="12">Reverse transcriptase domain-containing protein</fullName>
    </recommendedName>
</protein>
<name>A0A815CJ35_9BILA</name>
<accession>A0A815CJ35</accession>
<dbReference type="EMBL" id="CAJNON010000484">
    <property type="protein sequence ID" value="CAF1284902.1"/>
    <property type="molecule type" value="Genomic_DNA"/>
</dbReference>
<evidence type="ECO:0008006" key="12">
    <source>
        <dbReference type="Google" id="ProtNLM"/>
    </source>
</evidence>
<dbReference type="OrthoDB" id="41323at2759"/>
<dbReference type="PANTHER" id="PTHR37984:SF5">
    <property type="entry name" value="PROTEIN NYNRIN-LIKE"/>
    <property type="match status" value="1"/>
</dbReference>
<dbReference type="CDD" id="cd01647">
    <property type="entry name" value="RT_LTR"/>
    <property type="match status" value="1"/>
</dbReference>
<dbReference type="FunFam" id="3.30.70.270:FF:000020">
    <property type="entry name" value="Transposon Tf2-6 polyprotein-like Protein"/>
    <property type="match status" value="1"/>
</dbReference>
<dbReference type="Proteomes" id="UP000663891">
    <property type="component" value="Unassembled WGS sequence"/>
</dbReference>
<keyword evidence="1" id="KW-0808">Transferase</keyword>
<dbReference type="InterPro" id="IPR043502">
    <property type="entry name" value="DNA/RNA_pol_sf"/>
</dbReference>
<dbReference type="FunFam" id="1.10.340.70:FF:000001">
    <property type="entry name" value="Retrovirus-related Pol polyprotein from transposon gypsy-like Protein"/>
    <property type="match status" value="1"/>
</dbReference>
<evidence type="ECO:0000313" key="9">
    <source>
        <dbReference type="EMBL" id="CAF1284902.1"/>
    </source>
</evidence>
<keyword evidence="2" id="KW-0548">Nucleotidyltransferase</keyword>
<dbReference type="InterPro" id="IPR050951">
    <property type="entry name" value="Retrovirus_Pol_polyprotein"/>
</dbReference>
<dbReference type="AlphaFoldDB" id="A0A815CJ35"/>
<dbReference type="Gene3D" id="3.10.10.10">
    <property type="entry name" value="HIV Type 1 Reverse Transcriptase, subunit A, domain 1"/>
    <property type="match status" value="1"/>
</dbReference>
<dbReference type="EMBL" id="CAJOAZ010005091">
    <property type="protein sequence ID" value="CAF4087119.1"/>
    <property type="molecule type" value="Genomic_DNA"/>
</dbReference>
<comment type="caution">
    <text evidence="9">The sequence shown here is derived from an EMBL/GenBank/DDBJ whole genome shotgun (WGS) entry which is preliminary data.</text>
</comment>
<evidence type="ECO:0000313" key="10">
    <source>
        <dbReference type="EMBL" id="CAF4087119.1"/>
    </source>
</evidence>
<dbReference type="Gene3D" id="3.10.20.370">
    <property type="match status" value="1"/>
</dbReference>
<dbReference type="CDD" id="cd09274">
    <property type="entry name" value="RNase_HI_RT_Ty3"/>
    <property type="match status" value="1"/>
</dbReference>
<sequence>MQLGNESVNFYALVTEKLCIDLILGMDFMVAFHATIDVKSQHFSVEIAGRRTVLQVDDQLRRPLVPLHSRYTTLIPPHSTVKESNSPYAAPGFIVPRKDNRPGRLVVDYRALNKITIPDASPLPHGEDLLQELGKGYKYFSKLDLKSGYHQFRIPPSDRAKTAFVVSQGHYEFLVLSMGPQNAPAGFQKTMYQVMKPCRDFSQVFLDDIIIYSRTFDEHMIHLRLAFDTLAKEKLVLNASKCELAVEKVVILGHSVSATSIAPTNDAIQAILDLTEPRTLKQANKFLGGLAYYRKFVPNFAHIATPIHKVTNLTKERRHLFKWTDEHSNAFHALKHLLTSAPLFLRFPVDGVPLQLSTDASGFATGGVLYQDVDGSRHNLFYHSKILSPVEQKYSIPEKEALAIFHCLQRMRTLVLGRTVYIHTDHCPICGMLQKPVHNRRIERVANLIQEYQIAEMKHIDGKSNCLADYLSRPFEDPLFDIPYGLESKLSPPFPSVSPYFISPTPNMISTMTLRPRNKPLPVPPPTLDVEEQDVFDVGLLGTPEDPASFTTDMTTIPSPNAFDASDVHHAQAQDADICHIISQLKDRSVPSTVSSSFIIKNNLLHKLILLTSHSTRKTAVPYLPASMIRSLLVAMHDDPYQGGHFSTDKMMSKIRLRYWWPRMKQTIQQHVKACVPCQQFNHMRQKKPVYHQQAKSNIVDQQHLNKKYYDQHRSDPHYNLGDRVFTKIFAARSKLDPRYSSEPKVVVHSNHPTYVVRHEATGIENQYHVSDLRPVTVAYDTIF</sequence>
<dbReference type="InterPro" id="IPR043128">
    <property type="entry name" value="Rev_trsase/Diguanyl_cyclase"/>
</dbReference>
<evidence type="ECO:0000313" key="11">
    <source>
        <dbReference type="Proteomes" id="UP000663891"/>
    </source>
</evidence>
<keyword evidence="3" id="KW-0540">Nuclease</keyword>
<dbReference type="GO" id="GO:0004519">
    <property type="term" value="F:endonuclease activity"/>
    <property type="evidence" value="ECO:0007669"/>
    <property type="project" value="UniProtKB-KW"/>
</dbReference>
<organism evidence="9 11">
    <name type="scientific">Adineta steineri</name>
    <dbReference type="NCBI Taxonomy" id="433720"/>
    <lineage>
        <taxon>Eukaryota</taxon>
        <taxon>Metazoa</taxon>
        <taxon>Spiralia</taxon>
        <taxon>Gnathifera</taxon>
        <taxon>Rotifera</taxon>
        <taxon>Eurotatoria</taxon>
        <taxon>Bdelloidea</taxon>
        <taxon>Adinetida</taxon>
        <taxon>Adinetidae</taxon>
        <taxon>Adineta</taxon>
    </lineage>
</organism>
<dbReference type="InterPro" id="IPR041588">
    <property type="entry name" value="Integrase_H2C2"/>
</dbReference>
<evidence type="ECO:0000256" key="4">
    <source>
        <dbReference type="ARBA" id="ARBA00022759"/>
    </source>
</evidence>
<dbReference type="InterPro" id="IPR041577">
    <property type="entry name" value="RT_RNaseH_2"/>
</dbReference>
<evidence type="ECO:0000259" key="7">
    <source>
        <dbReference type="Pfam" id="PF17919"/>
    </source>
</evidence>